<gene>
    <name evidence="3" type="ORF">G6N73_24240</name>
</gene>
<name>A0A6G4WHE0_9HYPH</name>
<dbReference type="Proteomes" id="UP001642900">
    <property type="component" value="Unassembled WGS sequence"/>
</dbReference>
<feature type="compositionally biased region" description="Basic and acidic residues" evidence="2">
    <location>
        <begin position="139"/>
        <end position="149"/>
    </location>
</feature>
<evidence type="ECO:0000256" key="1">
    <source>
        <dbReference type="SAM" id="Coils"/>
    </source>
</evidence>
<keyword evidence="1" id="KW-0175">Coiled coil</keyword>
<dbReference type="RefSeq" id="WP_165032318.1">
    <property type="nucleotide sequence ID" value="NZ_JAAKZF010000046.1"/>
</dbReference>
<organism evidence="3 4">
    <name type="scientific">Allomesorhizobium camelthorni</name>
    <dbReference type="NCBI Taxonomy" id="475069"/>
    <lineage>
        <taxon>Bacteria</taxon>
        <taxon>Pseudomonadati</taxon>
        <taxon>Pseudomonadota</taxon>
        <taxon>Alphaproteobacteria</taxon>
        <taxon>Hyphomicrobiales</taxon>
        <taxon>Phyllobacteriaceae</taxon>
        <taxon>Allomesorhizobium</taxon>
    </lineage>
</organism>
<comment type="caution">
    <text evidence="3">The sequence shown here is derived from an EMBL/GenBank/DDBJ whole genome shotgun (WGS) entry which is preliminary data.</text>
</comment>
<feature type="coiled-coil region" evidence="1">
    <location>
        <begin position="83"/>
        <end position="117"/>
    </location>
</feature>
<feature type="region of interest" description="Disordered" evidence="2">
    <location>
        <begin position="120"/>
        <end position="175"/>
    </location>
</feature>
<evidence type="ECO:0000256" key="2">
    <source>
        <dbReference type="SAM" id="MobiDB-lite"/>
    </source>
</evidence>
<dbReference type="AlphaFoldDB" id="A0A6G4WHE0"/>
<protein>
    <submittedName>
        <fullName evidence="3">Uncharacterized protein</fullName>
    </submittedName>
</protein>
<dbReference type="EMBL" id="JAAKZF010000046">
    <property type="protein sequence ID" value="NGO54212.1"/>
    <property type="molecule type" value="Genomic_DNA"/>
</dbReference>
<proteinExistence type="predicted"/>
<evidence type="ECO:0000313" key="3">
    <source>
        <dbReference type="EMBL" id="NGO54212.1"/>
    </source>
</evidence>
<sequence>MTDDEGKLDTIYTEDEAAARLRITRRTAITLGKRYGCCSAYGRTVRFSEQDLLDLWQVLRVEAKEPRPVTVKAELPSASGVWLREYARKKRELHEERARLRKERETAARERRLEERRQAARARADTKAAKRAAVAAAKSEVKTAKHTDSETASQVETLDIRNRDPAYWTDERKHRLREEHIDRMKRWAPTVAADE</sequence>
<evidence type="ECO:0000313" key="4">
    <source>
        <dbReference type="Proteomes" id="UP001642900"/>
    </source>
</evidence>
<accession>A0A6G4WHE0</accession>
<keyword evidence="4" id="KW-1185">Reference proteome</keyword>
<feature type="compositionally biased region" description="Basic and acidic residues" evidence="2">
    <location>
        <begin position="158"/>
        <end position="175"/>
    </location>
</feature>
<reference evidence="3 4" key="1">
    <citation type="submission" date="2020-02" db="EMBL/GenBank/DDBJ databases">
        <title>Genome sequence of strain CCNWXJ40-4.</title>
        <authorList>
            <person name="Gao J."/>
            <person name="Sun J."/>
        </authorList>
    </citation>
    <scope>NUCLEOTIDE SEQUENCE [LARGE SCALE GENOMIC DNA]</scope>
    <source>
        <strain evidence="3 4">CCNWXJ 40-4</strain>
    </source>
</reference>